<organism evidence="6 7">
    <name type="scientific">Paenibacillus flagellatus</name>
    <dbReference type="NCBI Taxonomy" id="2211139"/>
    <lineage>
        <taxon>Bacteria</taxon>
        <taxon>Bacillati</taxon>
        <taxon>Bacillota</taxon>
        <taxon>Bacilli</taxon>
        <taxon>Bacillales</taxon>
        <taxon>Paenibacillaceae</taxon>
        <taxon>Paenibacillus</taxon>
    </lineage>
</organism>
<reference evidence="6 7" key="1">
    <citation type="submission" date="2018-05" db="EMBL/GenBank/DDBJ databases">
        <title>Paenibacillus flagellatus sp. nov., isolated from selenium mineral soil.</title>
        <authorList>
            <person name="Dai X."/>
        </authorList>
    </citation>
    <scope>NUCLEOTIDE SEQUENCE [LARGE SCALE GENOMIC DNA]</scope>
    <source>
        <strain evidence="6 7">DXL2</strain>
    </source>
</reference>
<evidence type="ECO:0000256" key="1">
    <source>
        <dbReference type="ARBA" id="ARBA00004141"/>
    </source>
</evidence>
<dbReference type="RefSeq" id="WP_110842389.1">
    <property type="nucleotide sequence ID" value="NZ_QJVJ01000011.1"/>
</dbReference>
<dbReference type="AlphaFoldDB" id="A0A2V5JYH9"/>
<evidence type="ECO:0000313" key="7">
    <source>
        <dbReference type="Proteomes" id="UP000247476"/>
    </source>
</evidence>
<proteinExistence type="predicted"/>
<comment type="subcellular location">
    <subcellularLocation>
        <location evidence="1">Membrane</location>
        <topology evidence="1">Multi-pass membrane protein</topology>
    </subcellularLocation>
</comment>
<dbReference type="OrthoDB" id="7960583at2"/>
<feature type="transmembrane region" description="Helical" evidence="5">
    <location>
        <begin position="95"/>
        <end position="114"/>
    </location>
</feature>
<evidence type="ECO:0000256" key="5">
    <source>
        <dbReference type="SAM" id="Phobius"/>
    </source>
</evidence>
<dbReference type="PIRSF" id="PIRSF030066">
    <property type="entry name" value="UCP030066"/>
    <property type="match status" value="1"/>
</dbReference>
<keyword evidence="7" id="KW-1185">Reference proteome</keyword>
<name>A0A2V5JYH9_9BACL</name>
<gene>
    <name evidence="6" type="ORF">DLM86_22835</name>
</gene>
<dbReference type="InterPro" id="IPR032808">
    <property type="entry name" value="DoxX"/>
</dbReference>
<dbReference type="EMBL" id="QJVJ01000011">
    <property type="protein sequence ID" value="PYI51761.1"/>
    <property type="molecule type" value="Genomic_DNA"/>
</dbReference>
<evidence type="ECO:0000256" key="4">
    <source>
        <dbReference type="ARBA" id="ARBA00023136"/>
    </source>
</evidence>
<keyword evidence="2 5" id="KW-0812">Transmembrane</keyword>
<feature type="transmembrane region" description="Helical" evidence="5">
    <location>
        <begin position="45"/>
        <end position="65"/>
    </location>
</feature>
<evidence type="ECO:0000256" key="2">
    <source>
        <dbReference type="ARBA" id="ARBA00022692"/>
    </source>
</evidence>
<dbReference type="InterPro" id="IPR016944">
    <property type="entry name" value="UCP030066"/>
</dbReference>
<feature type="transmembrane region" description="Helical" evidence="5">
    <location>
        <begin position="72"/>
        <end position="89"/>
    </location>
</feature>
<dbReference type="Proteomes" id="UP000247476">
    <property type="component" value="Unassembled WGS sequence"/>
</dbReference>
<comment type="caution">
    <text evidence="6">The sequence shown here is derived from an EMBL/GenBank/DDBJ whole genome shotgun (WGS) entry which is preliminary data.</text>
</comment>
<keyword evidence="3 5" id="KW-1133">Transmembrane helix</keyword>
<sequence>MKKTNVSYWCFTGLLSILMGVGSIPDILAVPDAVALFERLGYPVYLLPFLGIAKLLGIAAILVPGFARVKEWAYAGLTFDLLGAMYSSIASGDPVLGSLPFLVGFALIAGSYTLSHKRRRDRSAATVEAQEPRLQTA</sequence>
<accession>A0A2V5JYH9</accession>
<protein>
    <submittedName>
        <fullName evidence="6">DoxX-like family protein</fullName>
    </submittedName>
</protein>
<evidence type="ECO:0000313" key="6">
    <source>
        <dbReference type="EMBL" id="PYI51761.1"/>
    </source>
</evidence>
<evidence type="ECO:0000256" key="3">
    <source>
        <dbReference type="ARBA" id="ARBA00022989"/>
    </source>
</evidence>
<keyword evidence="4 5" id="KW-0472">Membrane</keyword>
<dbReference type="GO" id="GO:0016020">
    <property type="term" value="C:membrane"/>
    <property type="evidence" value="ECO:0007669"/>
    <property type="project" value="UniProtKB-SubCell"/>
</dbReference>
<dbReference type="Pfam" id="PF13564">
    <property type="entry name" value="DoxX_2"/>
    <property type="match status" value="1"/>
</dbReference>